<dbReference type="InterPro" id="IPR003673">
    <property type="entry name" value="CoA-Trfase_fam_III"/>
</dbReference>
<name>A0A7I9W0D2_MYCAG</name>
<proteinExistence type="predicted"/>
<dbReference type="InterPro" id="IPR050509">
    <property type="entry name" value="CoA-transferase_III"/>
</dbReference>
<comment type="caution">
    <text evidence="2">The sequence shown here is derived from an EMBL/GenBank/DDBJ whole genome shotgun (WGS) entry which is preliminary data.</text>
</comment>
<feature type="region of interest" description="Disordered" evidence="1">
    <location>
        <begin position="339"/>
        <end position="369"/>
    </location>
</feature>
<dbReference type="PANTHER" id="PTHR48228">
    <property type="entry name" value="SUCCINYL-COA--D-CITRAMALATE COA-TRANSFERASE"/>
    <property type="match status" value="1"/>
</dbReference>
<dbReference type="EMBL" id="BLKS01000001">
    <property type="protein sequence ID" value="GFG51161.1"/>
    <property type="molecule type" value="Genomic_DNA"/>
</dbReference>
<dbReference type="GO" id="GO:0016740">
    <property type="term" value="F:transferase activity"/>
    <property type="evidence" value="ECO:0007669"/>
    <property type="project" value="UniProtKB-KW"/>
</dbReference>
<dbReference type="Pfam" id="PF02515">
    <property type="entry name" value="CoA_transf_3"/>
    <property type="match status" value="1"/>
</dbReference>
<sequence length="381" mass="39543">MDNVVMGSLGIPDAVLASARQVTDRIGRAAADLGGALTVDADEILTGRAAMLGIAPAGRISAGGATRLLATRDGWCALTLSRADDVAAVPALLESADQPADVWAELEIEAALRDTAEFVGRARLLDLPAAKLSETSAVPPRFRLRGPRAARPLSHLLVADLSSMWAGPLCGHLLAAAGATVVKVESRERPDGTRLGDRRFYDWMNASKLSYATDFDDPELRRLLEAADVVIESSRPTALARRGLGAEQLPARPGRVWLRITGYGPEGERAQRVAFGDDAAVAGGLVGAGPAFVGDAVADPLTGLTAAQSVLEALQRGGGEIIDVALAEVAAYYAAAGAAPSPVPEDVEPPKVPGPPSRPAAELGADNARVRDLVQDRLAPC</sequence>
<protein>
    <submittedName>
        <fullName evidence="2">CoA transferase</fullName>
    </submittedName>
</protein>
<evidence type="ECO:0000256" key="1">
    <source>
        <dbReference type="SAM" id="MobiDB-lite"/>
    </source>
</evidence>
<organism evidence="2 3">
    <name type="scientific">Mycolicibacterium agri</name>
    <name type="common">Mycobacterium agri</name>
    <dbReference type="NCBI Taxonomy" id="36811"/>
    <lineage>
        <taxon>Bacteria</taxon>
        <taxon>Bacillati</taxon>
        <taxon>Actinomycetota</taxon>
        <taxon>Actinomycetes</taxon>
        <taxon>Mycobacteriales</taxon>
        <taxon>Mycobacteriaceae</taxon>
        <taxon>Mycolicibacterium</taxon>
    </lineage>
</organism>
<dbReference type="PANTHER" id="PTHR48228:SF5">
    <property type="entry name" value="ALPHA-METHYLACYL-COA RACEMASE"/>
    <property type="match status" value="1"/>
</dbReference>
<reference evidence="2 3" key="1">
    <citation type="journal article" date="2019" name="Emerg. Microbes Infect.">
        <title>Comprehensive subspecies identification of 175 nontuberculous mycobacteria species based on 7547 genomic profiles.</title>
        <authorList>
            <person name="Matsumoto Y."/>
            <person name="Kinjo T."/>
            <person name="Motooka D."/>
            <person name="Nabeya D."/>
            <person name="Jung N."/>
            <person name="Uechi K."/>
            <person name="Horii T."/>
            <person name="Iida T."/>
            <person name="Fujita J."/>
            <person name="Nakamura S."/>
        </authorList>
    </citation>
    <scope>NUCLEOTIDE SEQUENCE [LARGE SCALE GENOMIC DNA]</scope>
    <source>
        <strain evidence="2 3">JCM 6377</strain>
    </source>
</reference>
<accession>A0A7I9W0D2</accession>
<dbReference type="RefSeq" id="WP_234816069.1">
    <property type="nucleotide sequence ID" value="NZ_BLKS01000001.1"/>
</dbReference>
<keyword evidence="2" id="KW-0808">Transferase</keyword>
<dbReference type="Gene3D" id="3.40.50.10540">
    <property type="entry name" value="Crotonobetainyl-coa:carnitine coa-transferase, domain 1"/>
    <property type="match status" value="1"/>
</dbReference>
<dbReference type="InterPro" id="IPR023606">
    <property type="entry name" value="CoA-Trfase_III_dom_1_sf"/>
</dbReference>
<evidence type="ECO:0000313" key="3">
    <source>
        <dbReference type="Proteomes" id="UP000465302"/>
    </source>
</evidence>
<dbReference type="AlphaFoldDB" id="A0A7I9W0D2"/>
<dbReference type="SUPFAM" id="SSF89796">
    <property type="entry name" value="CoA-transferase family III (CaiB/BaiF)"/>
    <property type="match status" value="1"/>
</dbReference>
<dbReference type="Proteomes" id="UP000465302">
    <property type="component" value="Unassembled WGS sequence"/>
</dbReference>
<evidence type="ECO:0000313" key="2">
    <source>
        <dbReference type="EMBL" id="GFG51161.1"/>
    </source>
</evidence>
<gene>
    <name evidence="2" type="ORF">MAGR_26020</name>
</gene>